<evidence type="ECO:0000313" key="3">
    <source>
        <dbReference type="Proteomes" id="UP001553161"/>
    </source>
</evidence>
<protein>
    <recommendedName>
        <fullName evidence="4">Peptidase inhibitor I78 family protein</fullName>
    </recommendedName>
</protein>
<gene>
    <name evidence="2" type="ORF">AB0T83_03810</name>
</gene>
<evidence type="ECO:0008006" key="4">
    <source>
        <dbReference type="Google" id="ProtNLM"/>
    </source>
</evidence>
<evidence type="ECO:0000313" key="2">
    <source>
        <dbReference type="EMBL" id="MEV8465906.1"/>
    </source>
</evidence>
<name>A0ABV3L335_9RHOB</name>
<dbReference type="Gene3D" id="3.30.10.10">
    <property type="entry name" value="Trypsin Inhibitor V, subunit A"/>
    <property type="match status" value="1"/>
</dbReference>
<dbReference type="PROSITE" id="PS51257">
    <property type="entry name" value="PROKAR_LIPOPROTEIN"/>
    <property type="match status" value="1"/>
</dbReference>
<dbReference type="EMBL" id="JBFBVU010000003">
    <property type="protein sequence ID" value="MEV8465906.1"/>
    <property type="molecule type" value="Genomic_DNA"/>
</dbReference>
<accession>A0ABV3L335</accession>
<comment type="caution">
    <text evidence="2">The sequence shown here is derived from an EMBL/GenBank/DDBJ whole genome shotgun (WGS) entry which is preliminary data.</text>
</comment>
<organism evidence="2 3">
    <name type="scientific">Meridianimarinicoccus marinus</name>
    <dbReference type="NCBI Taxonomy" id="3231483"/>
    <lineage>
        <taxon>Bacteria</taxon>
        <taxon>Pseudomonadati</taxon>
        <taxon>Pseudomonadota</taxon>
        <taxon>Alphaproteobacteria</taxon>
        <taxon>Rhodobacterales</taxon>
        <taxon>Paracoccaceae</taxon>
        <taxon>Meridianimarinicoccus</taxon>
    </lineage>
</organism>
<keyword evidence="1" id="KW-0732">Signal</keyword>
<evidence type="ECO:0000256" key="1">
    <source>
        <dbReference type="SAM" id="SignalP"/>
    </source>
</evidence>
<proteinExistence type="predicted"/>
<sequence>MRVTISILFPGLSLLALAACDPSYDSAQGAVPASQVCEATLYDALKGEPIEVVDSLNTPLQVRVLAADSFVPRDFDGSRLTFTESPKGTVSRIFCG</sequence>
<reference evidence="2 3" key="1">
    <citation type="submission" date="2024-07" db="EMBL/GenBank/DDBJ databases">
        <authorList>
            <person name="Kang M."/>
        </authorList>
    </citation>
    <scope>NUCLEOTIDE SEQUENCE [LARGE SCALE GENOMIC DNA]</scope>
    <source>
        <strain evidence="2 3">DFM31</strain>
    </source>
</reference>
<dbReference type="Proteomes" id="UP001553161">
    <property type="component" value="Unassembled WGS sequence"/>
</dbReference>
<keyword evidence="3" id="KW-1185">Reference proteome</keyword>
<feature type="signal peptide" evidence="1">
    <location>
        <begin position="1"/>
        <end position="18"/>
    </location>
</feature>
<feature type="chain" id="PRO_5045100224" description="Peptidase inhibitor I78 family protein" evidence="1">
    <location>
        <begin position="19"/>
        <end position="96"/>
    </location>
</feature>
<dbReference type="RefSeq" id="WP_366191711.1">
    <property type="nucleotide sequence ID" value="NZ_JBFBVU010000003.1"/>
</dbReference>